<keyword evidence="1" id="KW-0812">Transmembrane</keyword>
<evidence type="ECO:0000313" key="3">
    <source>
        <dbReference type="Proteomes" id="UP001165587"/>
    </source>
</evidence>
<feature type="transmembrane region" description="Helical" evidence="1">
    <location>
        <begin position="86"/>
        <end position="106"/>
    </location>
</feature>
<evidence type="ECO:0000256" key="1">
    <source>
        <dbReference type="SAM" id="Phobius"/>
    </source>
</evidence>
<keyword evidence="1" id="KW-1133">Transmembrane helix</keyword>
<dbReference type="RefSeq" id="WP_259531089.1">
    <property type="nucleotide sequence ID" value="NZ_JANLCK010000018.1"/>
</dbReference>
<dbReference type="AlphaFoldDB" id="A0AA42BWE7"/>
<protein>
    <submittedName>
        <fullName evidence="2">Uncharacterized protein</fullName>
    </submittedName>
</protein>
<proteinExistence type="predicted"/>
<reference evidence="2" key="1">
    <citation type="submission" date="2022-08" db="EMBL/GenBank/DDBJ databases">
        <authorList>
            <person name="Deng Y."/>
            <person name="Han X.-F."/>
            <person name="Zhang Y.-Q."/>
        </authorList>
    </citation>
    <scope>NUCLEOTIDE SEQUENCE</scope>
    <source>
        <strain evidence="2">CPCC 203407</strain>
    </source>
</reference>
<keyword evidence="1" id="KW-0472">Membrane</keyword>
<comment type="caution">
    <text evidence="2">The sequence shown here is derived from an EMBL/GenBank/DDBJ whole genome shotgun (WGS) entry which is preliminary data.</text>
</comment>
<feature type="transmembrane region" description="Helical" evidence="1">
    <location>
        <begin position="12"/>
        <end position="40"/>
    </location>
</feature>
<dbReference type="Proteomes" id="UP001165587">
    <property type="component" value="Unassembled WGS sequence"/>
</dbReference>
<gene>
    <name evidence="2" type="ORF">N1028_18960</name>
</gene>
<name>A0AA42BWE7_9MICO</name>
<organism evidence="2 3">
    <name type="scientific">Herbiconiux oxytropis</name>
    <dbReference type="NCBI Taxonomy" id="2970915"/>
    <lineage>
        <taxon>Bacteria</taxon>
        <taxon>Bacillati</taxon>
        <taxon>Actinomycetota</taxon>
        <taxon>Actinomycetes</taxon>
        <taxon>Micrococcales</taxon>
        <taxon>Microbacteriaceae</taxon>
        <taxon>Herbiconiux</taxon>
    </lineage>
</organism>
<dbReference type="EMBL" id="JANLCK010000018">
    <property type="protein sequence ID" value="MCS5727984.1"/>
    <property type="molecule type" value="Genomic_DNA"/>
</dbReference>
<sequence>MSTPGESQGAGAGILVVRVLAGVVAAGTGLVFLLTAWVAFSSRFGLGSQDPHGYGLLFGAAAAVVAGFLTAVVLPLAFPRRSWSRGYSITLLTFAAVAVLLVAAVLTA</sequence>
<accession>A0AA42BWE7</accession>
<keyword evidence="3" id="KW-1185">Reference proteome</keyword>
<evidence type="ECO:0000313" key="2">
    <source>
        <dbReference type="EMBL" id="MCS5727984.1"/>
    </source>
</evidence>
<feature type="transmembrane region" description="Helical" evidence="1">
    <location>
        <begin position="52"/>
        <end position="74"/>
    </location>
</feature>